<dbReference type="EMBL" id="CM047750">
    <property type="protein sequence ID" value="KAJ0007424.1"/>
    <property type="molecule type" value="Genomic_DNA"/>
</dbReference>
<protein>
    <submittedName>
        <fullName evidence="1">Uncharacterized protein</fullName>
    </submittedName>
</protein>
<comment type="caution">
    <text evidence="1">The sequence shown here is derived from an EMBL/GenBank/DDBJ whole genome shotgun (WGS) entry which is preliminary data.</text>
</comment>
<evidence type="ECO:0000313" key="1">
    <source>
        <dbReference type="EMBL" id="KAJ0007424.1"/>
    </source>
</evidence>
<keyword evidence="2" id="KW-1185">Reference proteome</keyword>
<name>A0ACC0X2C0_9ROSI</name>
<gene>
    <name evidence="1" type="ORF">Pint_29567</name>
</gene>
<evidence type="ECO:0000313" key="2">
    <source>
        <dbReference type="Proteomes" id="UP001163603"/>
    </source>
</evidence>
<dbReference type="Proteomes" id="UP001163603">
    <property type="component" value="Chromosome 15"/>
</dbReference>
<accession>A0ACC0X2C0</accession>
<organism evidence="1 2">
    <name type="scientific">Pistacia integerrima</name>
    <dbReference type="NCBI Taxonomy" id="434235"/>
    <lineage>
        <taxon>Eukaryota</taxon>
        <taxon>Viridiplantae</taxon>
        <taxon>Streptophyta</taxon>
        <taxon>Embryophyta</taxon>
        <taxon>Tracheophyta</taxon>
        <taxon>Spermatophyta</taxon>
        <taxon>Magnoliopsida</taxon>
        <taxon>eudicotyledons</taxon>
        <taxon>Gunneridae</taxon>
        <taxon>Pentapetalae</taxon>
        <taxon>rosids</taxon>
        <taxon>malvids</taxon>
        <taxon>Sapindales</taxon>
        <taxon>Anacardiaceae</taxon>
        <taxon>Pistacia</taxon>
    </lineage>
</organism>
<reference evidence="2" key="1">
    <citation type="journal article" date="2023" name="G3 (Bethesda)">
        <title>Genome assembly and association tests identify interacting loci associated with vigor, precocity, and sex in interspecific pistachio rootstocks.</title>
        <authorList>
            <person name="Palmer W."/>
            <person name="Jacygrad E."/>
            <person name="Sagayaradj S."/>
            <person name="Cavanaugh K."/>
            <person name="Han R."/>
            <person name="Bertier L."/>
            <person name="Beede B."/>
            <person name="Kafkas S."/>
            <person name="Golino D."/>
            <person name="Preece J."/>
            <person name="Michelmore R."/>
        </authorList>
    </citation>
    <scope>NUCLEOTIDE SEQUENCE [LARGE SCALE GENOMIC DNA]</scope>
</reference>
<sequence length="58" mass="6513">MVLQLQFSSTKIPGYVSILDDAFIYNDILRNLESILIQEAILSKYILFAESSSSNVCP</sequence>
<proteinExistence type="predicted"/>